<evidence type="ECO:0000313" key="2">
    <source>
        <dbReference type="Proteomes" id="UP000236291"/>
    </source>
</evidence>
<gene>
    <name evidence="1" type="ORF">L195_g064546</name>
</gene>
<comment type="caution">
    <text evidence="1">The sequence shown here is derived from an EMBL/GenBank/DDBJ whole genome shotgun (WGS) entry which is preliminary data.</text>
</comment>
<reference evidence="1 2" key="2">
    <citation type="journal article" date="2017" name="Front. Plant Sci.">
        <title>Gene Classification and Mining of Molecular Markers Useful in Red Clover (Trifolium pratense) Breeding.</title>
        <authorList>
            <person name="Istvanek J."/>
            <person name="Dluhosova J."/>
            <person name="Dluhos P."/>
            <person name="Patkova L."/>
            <person name="Nedelnik J."/>
            <person name="Repkova J."/>
        </authorList>
    </citation>
    <scope>NUCLEOTIDE SEQUENCE [LARGE SCALE GENOMIC DNA]</scope>
    <source>
        <strain evidence="2">cv. Tatra</strain>
        <tissue evidence="1">Young leaves</tissue>
    </source>
</reference>
<organism evidence="1 2">
    <name type="scientific">Trifolium pratense</name>
    <name type="common">Red clover</name>
    <dbReference type="NCBI Taxonomy" id="57577"/>
    <lineage>
        <taxon>Eukaryota</taxon>
        <taxon>Viridiplantae</taxon>
        <taxon>Streptophyta</taxon>
        <taxon>Embryophyta</taxon>
        <taxon>Tracheophyta</taxon>
        <taxon>Spermatophyta</taxon>
        <taxon>Magnoliopsida</taxon>
        <taxon>eudicotyledons</taxon>
        <taxon>Gunneridae</taxon>
        <taxon>Pentapetalae</taxon>
        <taxon>rosids</taxon>
        <taxon>fabids</taxon>
        <taxon>Fabales</taxon>
        <taxon>Fabaceae</taxon>
        <taxon>Papilionoideae</taxon>
        <taxon>50 kb inversion clade</taxon>
        <taxon>NPAAA clade</taxon>
        <taxon>Hologalegina</taxon>
        <taxon>IRL clade</taxon>
        <taxon>Trifolieae</taxon>
        <taxon>Trifolium</taxon>
    </lineage>
</organism>
<sequence length="12" mass="1374">MCRVPVEPEADK</sequence>
<feature type="non-terminal residue" evidence="1">
    <location>
        <position position="12"/>
    </location>
</feature>
<accession>A0A2K3KTU3</accession>
<dbReference type="Proteomes" id="UP000236291">
    <property type="component" value="Unassembled WGS sequence"/>
</dbReference>
<proteinExistence type="predicted"/>
<dbReference type="EMBL" id="ASHM01255337">
    <property type="protein sequence ID" value="PNX69689.1"/>
    <property type="molecule type" value="Genomic_DNA"/>
</dbReference>
<evidence type="ECO:0000313" key="1">
    <source>
        <dbReference type="EMBL" id="PNX69689.1"/>
    </source>
</evidence>
<protein>
    <submittedName>
        <fullName evidence="1">Uncharacterized protein</fullName>
    </submittedName>
</protein>
<reference evidence="1 2" key="1">
    <citation type="journal article" date="2014" name="Am. J. Bot.">
        <title>Genome assembly and annotation for red clover (Trifolium pratense; Fabaceae).</title>
        <authorList>
            <person name="Istvanek J."/>
            <person name="Jaros M."/>
            <person name="Krenek A."/>
            <person name="Repkova J."/>
        </authorList>
    </citation>
    <scope>NUCLEOTIDE SEQUENCE [LARGE SCALE GENOMIC DNA]</scope>
    <source>
        <strain evidence="2">cv. Tatra</strain>
        <tissue evidence="1">Young leaves</tissue>
    </source>
</reference>
<name>A0A2K3KTU3_TRIPR</name>